<dbReference type="InterPro" id="IPR032151">
    <property type="entry name" value="CFAP61_N"/>
</dbReference>
<dbReference type="InterPro" id="IPR036188">
    <property type="entry name" value="FAD/NAD-bd_sf"/>
</dbReference>
<evidence type="ECO:0000256" key="1">
    <source>
        <dbReference type="SAM" id="MobiDB-lite"/>
    </source>
</evidence>
<organism evidence="3 4">
    <name type="scientific">Megalurothrips usitatus</name>
    <name type="common">bean blossom thrips</name>
    <dbReference type="NCBI Taxonomy" id="439358"/>
    <lineage>
        <taxon>Eukaryota</taxon>
        <taxon>Metazoa</taxon>
        <taxon>Ecdysozoa</taxon>
        <taxon>Arthropoda</taxon>
        <taxon>Hexapoda</taxon>
        <taxon>Insecta</taxon>
        <taxon>Pterygota</taxon>
        <taxon>Neoptera</taxon>
        <taxon>Paraneoptera</taxon>
        <taxon>Thysanoptera</taxon>
        <taxon>Terebrantia</taxon>
        <taxon>Thripoidea</taxon>
        <taxon>Thripidae</taxon>
        <taxon>Megalurothrips</taxon>
    </lineage>
</organism>
<feature type="domain" description="Cilia- and flagella-associated protein 61 N-terminal" evidence="2">
    <location>
        <begin position="26"/>
        <end position="290"/>
    </location>
</feature>
<dbReference type="PANTHER" id="PTHR21178">
    <property type="entry name" value="CILIA- AND FLAGELLA-ASSOCIATED PROTEIN 61"/>
    <property type="match status" value="1"/>
</dbReference>
<dbReference type="PANTHER" id="PTHR21178:SF8">
    <property type="entry name" value="CILIA- AND FLAGELLA-ASSOCIATED PROTEIN 61"/>
    <property type="match status" value="1"/>
</dbReference>
<dbReference type="Proteomes" id="UP001075354">
    <property type="component" value="Chromosome 11"/>
</dbReference>
<protein>
    <recommendedName>
        <fullName evidence="2">Cilia- and flagella-associated protein 61 N-terminal domain-containing protein</fullName>
    </recommendedName>
</protein>
<sequence length="916" mass="102914">MHSSRGSGSYSPIQMTGVEGPPVAYWRPTEPHDVPRILELADSDLKSIFGEVEDIPTMLERSVLALTQVNIRGEVVACLCLSNWPAGPALHPAACPDWLNALYEPRPPLRPASSLLVRLLVWDARYMVTCARLLLYSVFVTLPALDQVVIVVPAKAQRNEVLWRLFHEELAKGFKAAANLQSLLVCTRASFIRPLRVRPAESEDSDDLVRIFNQKACRLRDLHGDFYISELIAHPESRKILVAEEPKQRKVKHAWEMRPKAIGIMVLNSDVNLPLLNAHFSLLPFYGLRQPHTRDQINLPGWNKPRPEMSQVAQRPPPTREREGLAARAARLQAEALERKRRRFAAVDYCQSELSLTQEERDEPDDPYHLADVTWADVGHLEASSSLETESSSMEDEDRTFKFHRKKKVHIRTRSELLVSHHGAIEILPDFKGPSNAFLVEMFAMDEFHDERLAMDFLVEAFRQLPLDYCCLTVPPAYPCFPLLDHFVRVAPRARKNFHQELYVAHRAAVLGELLVREAEPVDLPEVLQLVRTLKRDLDLVLREVQAALSADAADADRGSWLRAYVAFWQDQMVGVAVISDEDDWEYMAAHYMVEHFADPSRLEAADHGGLRVCVLSPVFEQRAGLFLRELHRLSGRTCLYYALYPREDCEGRDDEPGPGTAVPRRPCLLFLHKRAAAARDLPARPPLCISVPSILDEMAPVAPRPPPNGLHRVDRDKESALKEGVEKRNTHSQEALGPSERREQAYALLLSTPKLVAMPKAAVNVRVVVVGASDTALSFLETLVYSSAEVRYNNLTLVSRHGLPGETGLGPLADRFLPHRGRYDHRQLARLQLGAWVNVVEGMVTGIRRAERQVEVDGNSVLPYDYLFLFCGQQFCAPQLAADEDLPCKHYPAGRGWPVAIGWAARGGSPAAPPP</sequence>
<dbReference type="SUPFAM" id="SSF51905">
    <property type="entry name" value="FAD/NAD(P)-binding domain"/>
    <property type="match status" value="1"/>
</dbReference>
<keyword evidence="4" id="KW-1185">Reference proteome</keyword>
<gene>
    <name evidence="3" type="ORF">ONE63_001874</name>
</gene>
<feature type="compositionally biased region" description="Basic and acidic residues" evidence="1">
    <location>
        <begin position="712"/>
        <end position="732"/>
    </location>
</feature>
<reference evidence="3" key="1">
    <citation type="submission" date="2022-12" db="EMBL/GenBank/DDBJ databases">
        <title>Chromosome-level genome assembly of the bean flower thrips Megalurothrips usitatus.</title>
        <authorList>
            <person name="Ma L."/>
            <person name="Liu Q."/>
            <person name="Li H."/>
            <person name="Cai W."/>
        </authorList>
    </citation>
    <scope>NUCLEOTIDE SEQUENCE</scope>
    <source>
        <strain evidence="3">Cailab_2022a</strain>
    </source>
</reference>
<name>A0AAV7XDK0_9NEOP</name>
<dbReference type="InterPro" id="IPR038884">
    <property type="entry name" value="CFAP61"/>
</dbReference>
<feature type="region of interest" description="Disordered" evidence="1">
    <location>
        <begin position="704"/>
        <end position="739"/>
    </location>
</feature>
<feature type="region of interest" description="Disordered" evidence="1">
    <location>
        <begin position="300"/>
        <end position="321"/>
    </location>
</feature>
<comment type="caution">
    <text evidence="3">The sequence shown here is derived from an EMBL/GenBank/DDBJ whole genome shotgun (WGS) entry which is preliminary data.</text>
</comment>
<proteinExistence type="predicted"/>
<dbReference type="EMBL" id="JAPTSV010000011">
    <property type="protein sequence ID" value="KAJ1522714.1"/>
    <property type="molecule type" value="Genomic_DNA"/>
</dbReference>
<evidence type="ECO:0000259" key="2">
    <source>
        <dbReference type="Pfam" id="PF16092"/>
    </source>
</evidence>
<evidence type="ECO:0000313" key="3">
    <source>
        <dbReference type="EMBL" id="KAJ1522714.1"/>
    </source>
</evidence>
<dbReference type="Pfam" id="PF16092">
    <property type="entry name" value="CFAP61_N"/>
    <property type="match status" value="1"/>
</dbReference>
<dbReference type="AlphaFoldDB" id="A0AAV7XDK0"/>
<accession>A0AAV7XDK0</accession>
<evidence type="ECO:0000313" key="4">
    <source>
        <dbReference type="Proteomes" id="UP001075354"/>
    </source>
</evidence>